<evidence type="ECO:0000259" key="4">
    <source>
        <dbReference type="PROSITE" id="PS50203"/>
    </source>
</evidence>
<gene>
    <name evidence="5" type="ORF">PXEA_LOCUS25712</name>
</gene>
<sequence>MSKGDCWVVAALAAMSVQPGLLHRCIPVGQSFRPEWYVGAFCFRFWRFGYWEEVVVDDRLPMRADARPLFIHSGRHGEFWPALIEKAYAK</sequence>
<reference evidence="5" key="1">
    <citation type="submission" date="2018-11" db="EMBL/GenBank/DDBJ databases">
        <authorList>
            <consortium name="Pathogen Informatics"/>
        </authorList>
    </citation>
    <scope>NUCLEOTIDE SEQUENCE</scope>
</reference>
<keyword evidence="6" id="KW-1185">Reference proteome</keyword>
<dbReference type="PANTHER" id="PTHR10183:SF427">
    <property type="entry name" value="CALPAIN-9-LIKE ISOFORM X1"/>
    <property type="match status" value="1"/>
</dbReference>
<evidence type="ECO:0000256" key="2">
    <source>
        <dbReference type="PIRSR" id="PIRSR622684-1"/>
    </source>
</evidence>
<feature type="active site" evidence="2">
    <location>
        <position position="6"/>
    </location>
</feature>
<dbReference type="InterPro" id="IPR022684">
    <property type="entry name" value="Calpain_cysteine_protease"/>
</dbReference>
<dbReference type="OrthoDB" id="424753at2759"/>
<accession>A0A3S5AUE2</accession>
<dbReference type="EMBL" id="CAAALY010132341">
    <property type="protein sequence ID" value="VEL32272.1"/>
    <property type="molecule type" value="Genomic_DNA"/>
</dbReference>
<protein>
    <recommendedName>
        <fullName evidence="4">Calpain catalytic domain-containing protein</fullName>
    </recommendedName>
</protein>
<evidence type="ECO:0000313" key="5">
    <source>
        <dbReference type="EMBL" id="VEL32272.1"/>
    </source>
</evidence>
<dbReference type="PROSITE" id="PS50203">
    <property type="entry name" value="CALPAIN_CAT"/>
    <property type="match status" value="1"/>
</dbReference>
<dbReference type="SUPFAM" id="SSF54001">
    <property type="entry name" value="Cysteine proteinases"/>
    <property type="match status" value="1"/>
</dbReference>
<evidence type="ECO:0000256" key="3">
    <source>
        <dbReference type="PROSITE-ProRule" id="PRU00239"/>
    </source>
</evidence>
<dbReference type="GO" id="GO:0005737">
    <property type="term" value="C:cytoplasm"/>
    <property type="evidence" value="ECO:0007669"/>
    <property type="project" value="TreeGrafter"/>
</dbReference>
<evidence type="ECO:0000256" key="1">
    <source>
        <dbReference type="ARBA" id="ARBA00007623"/>
    </source>
</evidence>
<dbReference type="PRINTS" id="PR00704">
    <property type="entry name" value="CALPAIN"/>
</dbReference>
<comment type="caution">
    <text evidence="3">Lacks conserved residue(s) required for the propagation of feature annotation.</text>
</comment>
<dbReference type="InterPro" id="IPR038765">
    <property type="entry name" value="Papain-like_cys_pep_sf"/>
</dbReference>
<dbReference type="GO" id="GO:0004198">
    <property type="term" value="F:calcium-dependent cysteine-type endopeptidase activity"/>
    <property type="evidence" value="ECO:0007669"/>
    <property type="project" value="InterPro"/>
</dbReference>
<proteinExistence type="inferred from homology"/>
<dbReference type="InterPro" id="IPR001300">
    <property type="entry name" value="Peptidase_C2_calpain_cat"/>
</dbReference>
<organism evidence="5 6">
    <name type="scientific">Protopolystoma xenopodis</name>
    <dbReference type="NCBI Taxonomy" id="117903"/>
    <lineage>
        <taxon>Eukaryota</taxon>
        <taxon>Metazoa</taxon>
        <taxon>Spiralia</taxon>
        <taxon>Lophotrochozoa</taxon>
        <taxon>Platyhelminthes</taxon>
        <taxon>Monogenea</taxon>
        <taxon>Polyopisthocotylea</taxon>
        <taxon>Polystomatidea</taxon>
        <taxon>Polystomatidae</taxon>
        <taxon>Protopolystoma</taxon>
    </lineage>
</organism>
<dbReference type="Proteomes" id="UP000784294">
    <property type="component" value="Unassembled WGS sequence"/>
</dbReference>
<dbReference type="GO" id="GO:0006508">
    <property type="term" value="P:proteolysis"/>
    <property type="evidence" value="ECO:0007669"/>
    <property type="project" value="InterPro"/>
</dbReference>
<dbReference type="Pfam" id="PF00648">
    <property type="entry name" value="Peptidase_C2"/>
    <property type="match status" value="1"/>
</dbReference>
<dbReference type="AlphaFoldDB" id="A0A3S5AUE2"/>
<feature type="domain" description="Calpain catalytic" evidence="4">
    <location>
        <begin position="1"/>
        <end position="90"/>
    </location>
</feature>
<comment type="caution">
    <text evidence="5">The sequence shown here is derived from an EMBL/GenBank/DDBJ whole genome shotgun (WGS) entry which is preliminary data.</text>
</comment>
<dbReference type="PANTHER" id="PTHR10183">
    <property type="entry name" value="CALPAIN"/>
    <property type="match status" value="1"/>
</dbReference>
<comment type="similarity">
    <text evidence="1">Belongs to the peptidase C2 family.</text>
</comment>
<name>A0A3S5AUE2_9PLAT</name>
<evidence type="ECO:0000313" key="6">
    <source>
        <dbReference type="Proteomes" id="UP000784294"/>
    </source>
</evidence>